<accession>A7IUK3</accession>
<organism evidence="1 2">
    <name type="scientific">Paramecium bursaria Chlorella virus MT325</name>
    <name type="common">PBCV-MT325</name>
    <dbReference type="NCBI Taxonomy" id="346932"/>
    <lineage>
        <taxon>Viruses</taxon>
        <taxon>Varidnaviria</taxon>
        <taxon>Bamfordvirae</taxon>
        <taxon>Nucleocytoviricota</taxon>
        <taxon>Megaviricetes</taxon>
        <taxon>Algavirales</taxon>
        <taxon>Phycodnaviridae</taxon>
        <taxon>Chlorovirus</taxon>
        <taxon>Chlorovirus conductrix</taxon>
        <taxon>Paramecium bursaria Chlorella virus A1</taxon>
    </lineage>
</organism>
<organismHost>
    <name type="scientific">Paramecium bursaria</name>
    <dbReference type="NCBI Taxonomy" id="74790"/>
</organismHost>
<dbReference type="Proteomes" id="UP000246715">
    <property type="component" value="Segment"/>
</dbReference>
<proteinExistence type="predicted"/>
<gene>
    <name evidence="1" type="primary">m473L</name>
    <name evidence="1" type="ORF">MT325_m473L</name>
</gene>
<reference evidence="1 2" key="1">
    <citation type="journal article" date="2007" name="Virology">
        <title>Sequence and annotation of the 314-kb MT325 and the 321-kb FR483 viruses that infect Chlorella Pbi.</title>
        <authorList>
            <person name="Fitzgerald L.A."/>
            <person name="Graves M.V."/>
            <person name="Li X."/>
            <person name="Feldblyum T."/>
            <person name="Hartigan J."/>
            <person name="Van Etten J.L."/>
        </authorList>
    </citation>
    <scope>NUCLEOTIDE SEQUENCE [LARGE SCALE GENOMIC DNA]</scope>
    <source>
        <strain evidence="1 2">MT325</strain>
    </source>
</reference>
<evidence type="ECO:0000313" key="2">
    <source>
        <dbReference type="Proteomes" id="UP000246715"/>
    </source>
</evidence>
<dbReference type="EMBL" id="DQ491001">
    <property type="protein sequence ID" value="ABT14027.1"/>
    <property type="molecule type" value="Genomic_DNA"/>
</dbReference>
<name>A7IUK3_PBCVM</name>
<evidence type="ECO:0000313" key="1">
    <source>
        <dbReference type="EMBL" id="ABT14027.1"/>
    </source>
</evidence>
<protein>
    <submittedName>
        <fullName evidence="1">Uncharacterized protein m473L</fullName>
    </submittedName>
</protein>
<sequence length="76" mass="8278">MVAALSLPPSLWHNLPLACQVPPLQYLAPYALCNTRQKQPAANKVCSLSCDPCTPASQLQESYVPPQCRPCTLIQV</sequence>